<dbReference type="EMBL" id="BQNB010017643">
    <property type="protein sequence ID" value="GJT65587.1"/>
    <property type="molecule type" value="Genomic_DNA"/>
</dbReference>
<accession>A0ABQ5FT09</accession>
<evidence type="ECO:0000313" key="2">
    <source>
        <dbReference type="EMBL" id="GJT65587.1"/>
    </source>
</evidence>
<comment type="caution">
    <text evidence="2">The sequence shown here is derived from an EMBL/GenBank/DDBJ whole genome shotgun (WGS) entry which is preliminary data.</text>
</comment>
<name>A0ABQ5FT09_9ASTR</name>
<feature type="coiled-coil region" evidence="1">
    <location>
        <begin position="377"/>
        <end position="411"/>
    </location>
</feature>
<proteinExistence type="predicted"/>
<reference evidence="2" key="1">
    <citation type="journal article" date="2022" name="Int. J. Mol. Sci.">
        <title>Draft Genome of Tanacetum Coccineum: Genomic Comparison of Closely Related Tanacetum-Family Plants.</title>
        <authorList>
            <person name="Yamashiro T."/>
            <person name="Shiraishi A."/>
            <person name="Nakayama K."/>
            <person name="Satake H."/>
        </authorList>
    </citation>
    <scope>NUCLEOTIDE SEQUENCE</scope>
</reference>
<reference evidence="2" key="2">
    <citation type="submission" date="2022-01" db="EMBL/GenBank/DDBJ databases">
        <authorList>
            <person name="Yamashiro T."/>
            <person name="Shiraishi A."/>
            <person name="Satake H."/>
            <person name="Nakayama K."/>
        </authorList>
    </citation>
    <scope>NUCLEOTIDE SEQUENCE</scope>
</reference>
<keyword evidence="3" id="KW-1185">Reference proteome</keyword>
<sequence>MCSFPFSLSLRLTDLGKVDLCPLMVDPAVAFSADDPTKLMVLVPLGDALSLSNPKTYFATRLPISSSRASDDKYFDSSIEEKKGKRRPFLEDSWEERGCFFALSDICASFVSKGLTAKGFVGCGLRVEGWISILASEGGGLQIGGMRKPLISNSQRCEMAFRNFISTEDDDDLAFLPKELYLGFGIVSPSTSVNTELPKSIVARIQERKCKTRGDSSRPLVKRKLASGSSSSSVVRAKTSASEDDAPILSIFDDDEGKFLVHLVLSKAIDLLIYPLSSLYAMMDNAVNKRAGEFLQVIKKMSGETDVNKARERSSKEECEELRVKCQASMAYFDQNPAVLDLRQKISSLTADVKEHKGNLDRMMLESQKWVGYQVTLSALESKVDSLEAEKARLEVVEASLHREVEELRQDRRDVVSKVVPYAAMKLVHSDELGKLVGTLVSSAITYGRCRVYEQVAAMKEPFDLSKTKGYRSSYKTEHTQASNDFRS</sequence>
<organism evidence="2 3">
    <name type="scientific">Tanacetum coccineum</name>
    <dbReference type="NCBI Taxonomy" id="301880"/>
    <lineage>
        <taxon>Eukaryota</taxon>
        <taxon>Viridiplantae</taxon>
        <taxon>Streptophyta</taxon>
        <taxon>Embryophyta</taxon>
        <taxon>Tracheophyta</taxon>
        <taxon>Spermatophyta</taxon>
        <taxon>Magnoliopsida</taxon>
        <taxon>eudicotyledons</taxon>
        <taxon>Gunneridae</taxon>
        <taxon>Pentapetalae</taxon>
        <taxon>asterids</taxon>
        <taxon>campanulids</taxon>
        <taxon>Asterales</taxon>
        <taxon>Asteraceae</taxon>
        <taxon>Asteroideae</taxon>
        <taxon>Anthemideae</taxon>
        <taxon>Anthemidinae</taxon>
        <taxon>Tanacetum</taxon>
    </lineage>
</organism>
<dbReference type="Proteomes" id="UP001151760">
    <property type="component" value="Unassembled WGS sequence"/>
</dbReference>
<evidence type="ECO:0000313" key="3">
    <source>
        <dbReference type="Proteomes" id="UP001151760"/>
    </source>
</evidence>
<protein>
    <submittedName>
        <fullName evidence="2">Uncharacterized protein</fullName>
    </submittedName>
</protein>
<keyword evidence="1" id="KW-0175">Coiled coil</keyword>
<evidence type="ECO:0000256" key="1">
    <source>
        <dbReference type="SAM" id="Coils"/>
    </source>
</evidence>
<gene>
    <name evidence="2" type="ORF">Tco_1017067</name>
</gene>